<keyword evidence="5 7" id="KW-0175">Coiled coil</keyword>
<dbReference type="InterPro" id="IPR019933">
    <property type="entry name" value="DivIVA_domain"/>
</dbReference>
<dbReference type="InterPro" id="IPR007793">
    <property type="entry name" value="DivIVA_fam"/>
</dbReference>
<feature type="compositionally biased region" description="Polar residues" evidence="8">
    <location>
        <begin position="201"/>
        <end position="227"/>
    </location>
</feature>
<evidence type="ECO:0000313" key="9">
    <source>
        <dbReference type="EMBL" id="MDO1447433.1"/>
    </source>
</evidence>
<evidence type="ECO:0000256" key="7">
    <source>
        <dbReference type="SAM" id="Coils"/>
    </source>
</evidence>
<gene>
    <name evidence="9" type="ORF">Q0590_14285</name>
</gene>
<keyword evidence="4" id="KW-0132">Cell division</keyword>
<evidence type="ECO:0000313" key="10">
    <source>
        <dbReference type="Proteomes" id="UP001168528"/>
    </source>
</evidence>
<dbReference type="PANTHER" id="PTHR35794:SF2">
    <property type="entry name" value="CELL DIVISION PROTEIN DIVIVA"/>
    <property type="match status" value="1"/>
</dbReference>
<keyword evidence="6" id="KW-0131">Cell cycle</keyword>
<evidence type="ECO:0000256" key="4">
    <source>
        <dbReference type="ARBA" id="ARBA00022618"/>
    </source>
</evidence>
<protein>
    <submittedName>
        <fullName evidence="9">DivIVA domain-containing protein</fullName>
    </submittedName>
</protein>
<proteinExistence type="inferred from homology"/>
<feature type="coiled-coil region" evidence="7">
    <location>
        <begin position="36"/>
        <end position="153"/>
    </location>
</feature>
<organism evidence="9 10">
    <name type="scientific">Rhodocytophaga aerolata</name>
    <dbReference type="NCBI Taxonomy" id="455078"/>
    <lineage>
        <taxon>Bacteria</taxon>
        <taxon>Pseudomonadati</taxon>
        <taxon>Bacteroidota</taxon>
        <taxon>Cytophagia</taxon>
        <taxon>Cytophagales</taxon>
        <taxon>Rhodocytophagaceae</taxon>
        <taxon>Rhodocytophaga</taxon>
    </lineage>
</organism>
<feature type="region of interest" description="Disordered" evidence="8">
    <location>
        <begin position="188"/>
        <end position="244"/>
    </location>
</feature>
<evidence type="ECO:0000256" key="6">
    <source>
        <dbReference type="ARBA" id="ARBA00023306"/>
    </source>
</evidence>
<comment type="caution">
    <text evidence="9">The sequence shown here is derived from an EMBL/GenBank/DDBJ whole genome shotgun (WGS) entry which is preliminary data.</text>
</comment>
<comment type="similarity">
    <text evidence="2">Belongs to the DivIVA family.</text>
</comment>
<reference evidence="9" key="1">
    <citation type="submission" date="2023-07" db="EMBL/GenBank/DDBJ databases">
        <title>The genome sequence of Rhodocytophaga aerolata KACC 12507.</title>
        <authorList>
            <person name="Zhang X."/>
        </authorList>
    </citation>
    <scope>NUCLEOTIDE SEQUENCE</scope>
    <source>
        <strain evidence="9">KACC 12507</strain>
    </source>
</reference>
<evidence type="ECO:0000256" key="3">
    <source>
        <dbReference type="ARBA" id="ARBA00022490"/>
    </source>
</evidence>
<dbReference type="EMBL" id="JAUKPO010000007">
    <property type="protein sequence ID" value="MDO1447433.1"/>
    <property type="molecule type" value="Genomic_DNA"/>
</dbReference>
<dbReference type="RefSeq" id="WP_302038237.1">
    <property type="nucleotide sequence ID" value="NZ_JAUKPO010000007.1"/>
</dbReference>
<dbReference type="NCBIfam" id="TIGR03544">
    <property type="entry name" value="DivI1A_domain"/>
    <property type="match status" value="1"/>
</dbReference>
<keyword evidence="3" id="KW-0963">Cytoplasm</keyword>
<comment type="subcellular location">
    <subcellularLocation>
        <location evidence="1">Cytoplasm</location>
    </subcellularLocation>
</comment>
<keyword evidence="10" id="KW-1185">Reference proteome</keyword>
<dbReference type="Pfam" id="PF05103">
    <property type="entry name" value="DivIVA"/>
    <property type="match status" value="1"/>
</dbReference>
<evidence type="ECO:0000256" key="1">
    <source>
        <dbReference type="ARBA" id="ARBA00004496"/>
    </source>
</evidence>
<dbReference type="Gene3D" id="6.10.250.660">
    <property type="match status" value="1"/>
</dbReference>
<dbReference type="PANTHER" id="PTHR35794">
    <property type="entry name" value="CELL DIVISION PROTEIN DIVIVA"/>
    <property type="match status" value="1"/>
</dbReference>
<evidence type="ECO:0000256" key="5">
    <source>
        <dbReference type="ARBA" id="ARBA00023054"/>
    </source>
</evidence>
<sequence length="244" mass="27842">MKVTPIEIRQKSFEKVFRGYDKEEVDGFLLSLSQEWERIIDENKEYRIKLEIAEKEVKKLREVETTLYRTLKTAEDTGTHLIEQANKSAEMQIREAQVKADSILREARSKAQYMVQEADGKAKQALQETIAELKAMEKDVRIIESQKDNLIVELRSIVSDISEKVNRIEAKSSRISFDSKVNEVKSFLEQRSEPPKYVTPENESTVSYNPSAKSTPSEPEHTPQTQAAEPKQPGGGSFFDEIGS</sequence>
<accession>A0ABT8R8A6</accession>
<dbReference type="Proteomes" id="UP001168528">
    <property type="component" value="Unassembled WGS sequence"/>
</dbReference>
<evidence type="ECO:0000256" key="8">
    <source>
        <dbReference type="SAM" id="MobiDB-lite"/>
    </source>
</evidence>
<evidence type="ECO:0000256" key="2">
    <source>
        <dbReference type="ARBA" id="ARBA00009008"/>
    </source>
</evidence>
<name>A0ABT8R8A6_9BACT</name>